<keyword evidence="1" id="KW-0175">Coiled coil</keyword>
<dbReference type="AlphaFoldDB" id="A0A7S3EZ27"/>
<feature type="coiled-coil region" evidence="1">
    <location>
        <begin position="113"/>
        <end position="217"/>
    </location>
</feature>
<evidence type="ECO:0000313" key="2">
    <source>
        <dbReference type="EMBL" id="CAE0114570.1"/>
    </source>
</evidence>
<protein>
    <submittedName>
        <fullName evidence="2">Uncharacterized protein</fullName>
    </submittedName>
</protein>
<dbReference type="EMBL" id="HBHX01027306">
    <property type="protein sequence ID" value="CAE0114570.1"/>
    <property type="molecule type" value="Transcribed_RNA"/>
</dbReference>
<reference evidence="2" key="1">
    <citation type="submission" date="2021-01" db="EMBL/GenBank/DDBJ databases">
        <authorList>
            <person name="Corre E."/>
            <person name="Pelletier E."/>
            <person name="Niang G."/>
            <person name="Scheremetjew M."/>
            <person name="Finn R."/>
            <person name="Kale V."/>
            <person name="Holt S."/>
            <person name="Cochrane G."/>
            <person name="Meng A."/>
            <person name="Brown T."/>
            <person name="Cohen L."/>
        </authorList>
    </citation>
    <scope>NUCLEOTIDE SEQUENCE</scope>
    <source>
        <strain evidence="2">CCMP281</strain>
    </source>
</reference>
<sequence>MVQVRAERMQLALELHDSKEAARHAEQDIQLARSLAVEASSEVTALREELQLVEVERAIAFRRVEQGVGEIAALSEKGTALSHMSADLSAELLAAESELGTLAQQRGALIQQVQNSDLLISELQAELECQQQDFQVELGLLVDKREQAEHARQAHEARASAALTQVADMEAKLQSANKLVAQLREDLGTVNDARDARNTAVEEVSSLRREVGRLQELLSIQMSELQGTSARLSVTEASVDAKHALLSQRLQTALHELQAAFFDRDRLRAALDEALGKCASFLVARQLAEDERSVLQQQLAQHLQARKGEREAPL</sequence>
<accession>A0A7S3EZ27</accession>
<evidence type="ECO:0000256" key="1">
    <source>
        <dbReference type="SAM" id="Coils"/>
    </source>
</evidence>
<gene>
    <name evidence="2" type="ORF">HERI1096_LOCUS15255</name>
</gene>
<proteinExistence type="predicted"/>
<name>A0A7S3EZ27_9EUKA</name>
<organism evidence="2">
    <name type="scientific">Haptolina ericina</name>
    <dbReference type="NCBI Taxonomy" id="156174"/>
    <lineage>
        <taxon>Eukaryota</taxon>
        <taxon>Haptista</taxon>
        <taxon>Haptophyta</taxon>
        <taxon>Prymnesiophyceae</taxon>
        <taxon>Prymnesiales</taxon>
        <taxon>Prymnesiaceae</taxon>
        <taxon>Haptolina</taxon>
    </lineage>
</organism>